<dbReference type="Gene3D" id="4.10.410.10">
    <property type="entry name" value="Pancreatic trypsin inhibitor Kunitz domain"/>
    <property type="match status" value="1"/>
</dbReference>
<reference evidence="6" key="1">
    <citation type="submission" date="2017-10" db="EMBL/GenBank/DDBJ databases">
        <title>A new Pekin duck reference genome.</title>
        <authorList>
            <person name="Hou Z.-C."/>
            <person name="Zhou Z.-K."/>
            <person name="Zhu F."/>
            <person name="Hou S.-S."/>
        </authorList>
    </citation>
    <scope>NUCLEOTIDE SEQUENCE [LARGE SCALE GENOMIC DNA]</scope>
</reference>
<dbReference type="PANTHER" id="PTHR10083:SF328">
    <property type="entry name" value="TISSUE FACTOR PATHWAY INHIBITOR"/>
    <property type="match status" value="1"/>
</dbReference>
<feature type="domain" description="BPTI/Kunitz inhibitor" evidence="4">
    <location>
        <begin position="6"/>
        <end position="48"/>
    </location>
</feature>
<dbReference type="Proteomes" id="UP000016666">
    <property type="component" value="Unassembled WGS sequence"/>
</dbReference>
<evidence type="ECO:0000256" key="3">
    <source>
        <dbReference type="ARBA" id="ARBA00023157"/>
    </source>
</evidence>
<evidence type="ECO:0000313" key="6">
    <source>
        <dbReference type="Proteomes" id="UP000016666"/>
    </source>
</evidence>
<keyword evidence="2" id="KW-0722">Serine protease inhibitor</keyword>
<evidence type="ECO:0000313" key="5">
    <source>
        <dbReference type="Ensembl" id="ENSAPLP00000017778.1"/>
    </source>
</evidence>
<dbReference type="Ensembl" id="ENSAPLT00000040130.1">
    <property type="protein sequence ID" value="ENSAPLP00000017778.1"/>
    <property type="gene ID" value="ENSAPLG00000025607.1"/>
</dbReference>
<dbReference type="InterPro" id="IPR050098">
    <property type="entry name" value="TFPI/VKTCI-like"/>
</dbReference>
<dbReference type="GO" id="GO:0004867">
    <property type="term" value="F:serine-type endopeptidase inhibitor activity"/>
    <property type="evidence" value="ECO:0007669"/>
    <property type="project" value="UniProtKB-KW"/>
</dbReference>
<dbReference type="AlphaFoldDB" id="A0A493SWA4"/>
<dbReference type="InterPro" id="IPR036880">
    <property type="entry name" value="Kunitz_BPTI_sf"/>
</dbReference>
<reference evidence="5" key="3">
    <citation type="submission" date="2025-09" db="UniProtKB">
        <authorList>
            <consortium name="Ensembl"/>
        </authorList>
    </citation>
    <scope>IDENTIFICATION</scope>
</reference>
<keyword evidence="3" id="KW-1015">Disulfide bond</keyword>
<dbReference type="InterPro" id="IPR002223">
    <property type="entry name" value="Kunitz_BPTI"/>
</dbReference>
<dbReference type="PRINTS" id="PR00759">
    <property type="entry name" value="BASICPTASE"/>
</dbReference>
<proteinExistence type="predicted"/>
<dbReference type="CDD" id="cd00109">
    <property type="entry name" value="Kunitz-type"/>
    <property type="match status" value="1"/>
</dbReference>
<dbReference type="GO" id="GO:0005615">
    <property type="term" value="C:extracellular space"/>
    <property type="evidence" value="ECO:0007669"/>
    <property type="project" value="TreeGrafter"/>
</dbReference>
<dbReference type="PROSITE" id="PS50279">
    <property type="entry name" value="BPTI_KUNITZ_2"/>
    <property type="match status" value="1"/>
</dbReference>
<accession>A0A493SWA4</accession>
<dbReference type="Pfam" id="PF00014">
    <property type="entry name" value="Kunitz_BPTI"/>
    <property type="match status" value="1"/>
</dbReference>
<evidence type="ECO:0000259" key="4">
    <source>
        <dbReference type="PROSITE" id="PS50279"/>
    </source>
</evidence>
<dbReference type="SUPFAM" id="SSF57362">
    <property type="entry name" value="BPTI-like"/>
    <property type="match status" value="1"/>
</dbReference>
<protein>
    <recommendedName>
        <fullName evidence="4">BPTI/Kunitz inhibitor domain-containing protein</fullName>
    </recommendedName>
</protein>
<dbReference type="STRING" id="8840.ENSAPLP00000017778"/>
<dbReference type="GeneTree" id="ENSGT01130000281947"/>
<keyword evidence="1" id="KW-0646">Protease inhibitor</keyword>
<keyword evidence="6" id="KW-1185">Reference proteome</keyword>
<dbReference type="PANTHER" id="PTHR10083">
    <property type="entry name" value="KUNITZ-TYPE PROTEASE INHIBITOR-RELATED"/>
    <property type="match status" value="1"/>
</dbReference>
<evidence type="ECO:0000256" key="1">
    <source>
        <dbReference type="ARBA" id="ARBA00022690"/>
    </source>
</evidence>
<evidence type="ECO:0000256" key="2">
    <source>
        <dbReference type="ARBA" id="ARBA00022900"/>
    </source>
</evidence>
<dbReference type="SMART" id="SM00131">
    <property type="entry name" value="KU"/>
    <property type="match status" value="1"/>
</dbReference>
<sequence>TEPDICHLPPEHGPCRGLFYRYAYSPATGTCRLFLYGGCRGNANNFETLGESCTGGAEKRHPPCRLPSPFCAQRFWREAGTGGGAWRGRQHPVGARWVVTLVS</sequence>
<name>A0A493SWA4_ANAPP</name>
<organism evidence="5 6">
    <name type="scientific">Anas platyrhynchos platyrhynchos</name>
    <name type="common">Northern mallard</name>
    <dbReference type="NCBI Taxonomy" id="8840"/>
    <lineage>
        <taxon>Eukaryota</taxon>
        <taxon>Metazoa</taxon>
        <taxon>Chordata</taxon>
        <taxon>Craniata</taxon>
        <taxon>Vertebrata</taxon>
        <taxon>Euteleostomi</taxon>
        <taxon>Archelosauria</taxon>
        <taxon>Archosauria</taxon>
        <taxon>Dinosauria</taxon>
        <taxon>Saurischia</taxon>
        <taxon>Theropoda</taxon>
        <taxon>Coelurosauria</taxon>
        <taxon>Aves</taxon>
        <taxon>Neognathae</taxon>
        <taxon>Galloanserae</taxon>
        <taxon>Anseriformes</taxon>
        <taxon>Anatidae</taxon>
        <taxon>Anatinae</taxon>
        <taxon>Anas</taxon>
    </lineage>
</organism>
<reference evidence="5" key="2">
    <citation type="submission" date="2025-08" db="UniProtKB">
        <authorList>
            <consortium name="Ensembl"/>
        </authorList>
    </citation>
    <scope>IDENTIFICATION</scope>
</reference>